<protein>
    <submittedName>
        <fullName evidence="1">Uncharacterized protein</fullName>
    </submittedName>
</protein>
<reference evidence="1 2" key="1">
    <citation type="submission" date="2019-10" db="EMBL/GenBank/DDBJ databases">
        <title>Draft genome sequence of Marinobacter hydrocarbonoclasticus NCT7M from the microbiome of the marine copepod.</title>
        <authorList>
            <person name="Nuttall R."/>
            <person name="Sharma G."/>
            <person name="Moisander P."/>
        </authorList>
    </citation>
    <scope>NUCLEOTIDE SEQUENCE [LARGE SCALE GENOMIC DNA]</scope>
    <source>
        <strain evidence="1 2">NCT7M</strain>
    </source>
</reference>
<organism evidence="1 2">
    <name type="scientific">Marinobacter nauticus</name>
    <name type="common">Marinobacter hydrocarbonoclasticus</name>
    <name type="synonym">Marinobacter aquaeolei</name>
    <dbReference type="NCBI Taxonomy" id="2743"/>
    <lineage>
        <taxon>Bacteria</taxon>
        <taxon>Pseudomonadati</taxon>
        <taxon>Pseudomonadota</taxon>
        <taxon>Gammaproteobacteria</taxon>
        <taxon>Pseudomonadales</taxon>
        <taxon>Marinobacteraceae</taxon>
        <taxon>Marinobacter</taxon>
    </lineage>
</organism>
<comment type="caution">
    <text evidence="1">The sequence shown here is derived from an EMBL/GenBank/DDBJ whole genome shotgun (WGS) entry which is preliminary data.</text>
</comment>
<dbReference type="Proteomes" id="UP000469950">
    <property type="component" value="Unassembled WGS sequence"/>
</dbReference>
<dbReference type="AlphaFoldDB" id="A0A833JNS7"/>
<evidence type="ECO:0000313" key="2">
    <source>
        <dbReference type="Proteomes" id="UP000469950"/>
    </source>
</evidence>
<proteinExistence type="predicted"/>
<sequence>MLCLRGVGGFFPFKHVGSIATVVVGVIDRNSGFPVALAIWQKFAQAHILSHRWPIFA</sequence>
<name>A0A833JNS7_MARNT</name>
<evidence type="ECO:0000313" key="1">
    <source>
        <dbReference type="EMBL" id="KAE8543851.1"/>
    </source>
</evidence>
<gene>
    <name evidence="1" type="ORF">F6453_3813</name>
</gene>
<dbReference type="EMBL" id="WBMP01000027">
    <property type="protein sequence ID" value="KAE8543851.1"/>
    <property type="molecule type" value="Genomic_DNA"/>
</dbReference>
<accession>A0A833JNS7</accession>